<sequence length="85" mass="9708">MQQQYTTANSRTADKFVVRLPDGLRADIAVLAEDNDRSMNSEIVNRLKRSITQDQLNEEQTKLIGMLLQRITELEEKLQSDTEAA</sequence>
<dbReference type="InterPro" id="IPR010985">
    <property type="entry name" value="Ribbon_hlx_hlx"/>
</dbReference>
<dbReference type="Gene3D" id="1.10.1220.10">
    <property type="entry name" value="Met repressor-like"/>
    <property type="match status" value="1"/>
</dbReference>
<dbReference type="SUPFAM" id="SSF47598">
    <property type="entry name" value="Ribbon-helix-helix"/>
    <property type="match status" value="1"/>
</dbReference>
<dbReference type="Proteomes" id="UP000237378">
    <property type="component" value="Unassembled WGS sequence"/>
</dbReference>
<organism evidence="2 3">
    <name type="scientific">Pseudomonas putida</name>
    <name type="common">Arthrobacter siderocapsulatus</name>
    <dbReference type="NCBI Taxonomy" id="303"/>
    <lineage>
        <taxon>Bacteria</taxon>
        <taxon>Pseudomonadati</taxon>
        <taxon>Pseudomonadota</taxon>
        <taxon>Gammaproteobacteria</taxon>
        <taxon>Pseudomonadales</taxon>
        <taxon>Pseudomonadaceae</taxon>
        <taxon>Pseudomonas</taxon>
    </lineage>
</organism>
<name>A0A2S3WT25_PSEPU</name>
<dbReference type="InterPro" id="IPR005569">
    <property type="entry name" value="Arc_DNA-bd_dom"/>
</dbReference>
<dbReference type="EMBL" id="MING01000083">
    <property type="protein sequence ID" value="POG04523.1"/>
    <property type="molecule type" value="Genomic_DNA"/>
</dbReference>
<evidence type="ECO:0000259" key="1">
    <source>
        <dbReference type="Pfam" id="PF03869"/>
    </source>
</evidence>
<dbReference type="AlphaFoldDB" id="A0A2S3WT25"/>
<dbReference type="GO" id="GO:0003677">
    <property type="term" value="F:DNA binding"/>
    <property type="evidence" value="ECO:0007669"/>
    <property type="project" value="InterPro"/>
</dbReference>
<reference evidence="2 3" key="1">
    <citation type="submission" date="2016-08" db="EMBL/GenBank/DDBJ databases">
        <authorList>
            <person name="Seilhamer J.J."/>
        </authorList>
    </citation>
    <scope>NUCLEOTIDE SEQUENCE [LARGE SCALE GENOMIC DNA]</scope>
    <source>
        <strain evidence="2 3">KH-18-2</strain>
    </source>
</reference>
<evidence type="ECO:0000313" key="3">
    <source>
        <dbReference type="Proteomes" id="UP000237378"/>
    </source>
</evidence>
<accession>A0A2S3WT25</accession>
<dbReference type="InterPro" id="IPR013321">
    <property type="entry name" value="Arc_rbn_hlx_hlx"/>
</dbReference>
<evidence type="ECO:0000313" key="2">
    <source>
        <dbReference type="EMBL" id="POG04523.1"/>
    </source>
</evidence>
<dbReference type="RefSeq" id="WP_103470233.1">
    <property type="nucleotide sequence ID" value="NZ_MING01000083.1"/>
</dbReference>
<reference evidence="2 3" key="2">
    <citation type="submission" date="2018-03" db="EMBL/GenBank/DDBJ databases">
        <title>Draft genome of Pseudomonas putida strain KH-18-2.</title>
        <authorList>
            <person name="Yoshizawa S."/>
            <person name="Khan N.H."/>
            <person name="Nishimura M."/>
            <person name="Chiura H.X."/>
            <person name="Ogura Y."/>
            <person name="Hayashi T."/>
            <person name="Kogure K."/>
        </authorList>
    </citation>
    <scope>NUCLEOTIDE SEQUENCE [LARGE SCALE GENOMIC DNA]</scope>
    <source>
        <strain evidence="2 3">KH-18-2</strain>
    </source>
</reference>
<gene>
    <name evidence="2" type="ORF">BGP82_25115</name>
</gene>
<comment type="caution">
    <text evidence="2">The sequence shown here is derived from an EMBL/GenBank/DDBJ whole genome shotgun (WGS) entry which is preliminary data.</text>
</comment>
<dbReference type="Pfam" id="PF03869">
    <property type="entry name" value="Arc"/>
    <property type="match status" value="1"/>
</dbReference>
<proteinExistence type="predicted"/>
<feature type="domain" description="Arc-like DNA binding" evidence="1">
    <location>
        <begin position="10"/>
        <end position="54"/>
    </location>
</feature>
<protein>
    <recommendedName>
        <fullName evidence="1">Arc-like DNA binding domain-containing protein</fullName>
    </recommendedName>
</protein>
<dbReference type="GO" id="GO:0006355">
    <property type="term" value="P:regulation of DNA-templated transcription"/>
    <property type="evidence" value="ECO:0007669"/>
    <property type="project" value="InterPro"/>
</dbReference>